<comment type="caution">
    <text evidence="2">The sequence shown here is derived from an EMBL/GenBank/DDBJ whole genome shotgun (WGS) entry which is preliminary data.</text>
</comment>
<dbReference type="CDD" id="cd06433">
    <property type="entry name" value="GT_2_WfgS_like"/>
    <property type="match status" value="1"/>
</dbReference>
<dbReference type="Pfam" id="PF00535">
    <property type="entry name" value="Glycos_transf_2"/>
    <property type="match status" value="1"/>
</dbReference>
<evidence type="ECO:0000313" key="2">
    <source>
        <dbReference type="EMBL" id="PWG62948.1"/>
    </source>
</evidence>
<protein>
    <submittedName>
        <fullName evidence="2">Glycosyl transferase</fullName>
    </submittedName>
</protein>
<dbReference type="PANTHER" id="PTHR43685">
    <property type="entry name" value="GLYCOSYLTRANSFERASE"/>
    <property type="match status" value="1"/>
</dbReference>
<organism evidence="2 3">
    <name type="scientific">Sediminicurvatus halobius</name>
    <dbReference type="NCBI Taxonomy" id="2182432"/>
    <lineage>
        <taxon>Bacteria</taxon>
        <taxon>Pseudomonadati</taxon>
        <taxon>Pseudomonadota</taxon>
        <taxon>Gammaproteobacteria</taxon>
        <taxon>Chromatiales</taxon>
        <taxon>Ectothiorhodospiraceae</taxon>
        <taxon>Sediminicurvatus</taxon>
    </lineage>
</organism>
<evidence type="ECO:0000313" key="3">
    <source>
        <dbReference type="Proteomes" id="UP000245474"/>
    </source>
</evidence>
<dbReference type="RefSeq" id="WP_109678697.1">
    <property type="nucleotide sequence ID" value="NZ_CP086615.1"/>
</dbReference>
<accession>A0A2U2N1M1</accession>
<dbReference type="AlphaFoldDB" id="A0A2U2N1M1"/>
<sequence>MKISVITATYNSAQRIDGALDSLAEQTMQNVEHVVIDGGSTDGTVRRVGSAKRVPEIVVSEPDRGIYDALNKGLALATGDVVGFLHSDDRYADEHVLERVMAEFVATDCDAVYGDLEYVAHGPEARVIRYWKGRPYSPRLLRRGWMPAHPTFFMKRRLYEKLGGFDVSYRIAGDYESMLRYFLAGIDTRYVPHVLVRMRLGGASNGSVAGVLRKMAEDYRAIRHYGVGGAVTLMYKNLSKASQFFRGRHG</sequence>
<dbReference type="Gene3D" id="3.90.550.10">
    <property type="entry name" value="Spore Coat Polysaccharide Biosynthesis Protein SpsA, Chain A"/>
    <property type="match status" value="1"/>
</dbReference>
<keyword evidence="3" id="KW-1185">Reference proteome</keyword>
<feature type="domain" description="Glycosyltransferase 2-like" evidence="1">
    <location>
        <begin position="4"/>
        <end position="160"/>
    </location>
</feature>
<gene>
    <name evidence="2" type="ORF">DEM34_10125</name>
</gene>
<dbReference type="OrthoDB" id="396512at2"/>
<dbReference type="InterPro" id="IPR001173">
    <property type="entry name" value="Glyco_trans_2-like"/>
</dbReference>
<dbReference type="GO" id="GO:0016740">
    <property type="term" value="F:transferase activity"/>
    <property type="evidence" value="ECO:0007669"/>
    <property type="project" value="UniProtKB-KW"/>
</dbReference>
<dbReference type="InterPro" id="IPR029044">
    <property type="entry name" value="Nucleotide-diphossugar_trans"/>
</dbReference>
<proteinExistence type="predicted"/>
<evidence type="ECO:0000259" key="1">
    <source>
        <dbReference type="Pfam" id="PF00535"/>
    </source>
</evidence>
<dbReference type="SUPFAM" id="SSF53448">
    <property type="entry name" value="Nucleotide-diphospho-sugar transferases"/>
    <property type="match status" value="1"/>
</dbReference>
<dbReference type="InterPro" id="IPR050834">
    <property type="entry name" value="Glycosyltransf_2"/>
</dbReference>
<name>A0A2U2N1M1_9GAMM</name>
<keyword evidence="2" id="KW-0808">Transferase</keyword>
<reference evidence="2 3" key="1">
    <citation type="submission" date="2018-05" db="EMBL/GenBank/DDBJ databases">
        <title>Spiribacter halobius sp. nov., a moderately halophilic bacterium isolated from marine solar saltern.</title>
        <authorList>
            <person name="Zheng W.-S."/>
            <person name="Lu D.-C."/>
            <person name="Du Z.-J."/>
        </authorList>
    </citation>
    <scope>NUCLEOTIDE SEQUENCE [LARGE SCALE GENOMIC DNA]</scope>
    <source>
        <strain evidence="2 3">E85</strain>
    </source>
</reference>
<dbReference type="EMBL" id="QFFI01000014">
    <property type="protein sequence ID" value="PWG62948.1"/>
    <property type="molecule type" value="Genomic_DNA"/>
</dbReference>
<dbReference type="Proteomes" id="UP000245474">
    <property type="component" value="Unassembled WGS sequence"/>
</dbReference>
<dbReference type="PANTHER" id="PTHR43685:SF2">
    <property type="entry name" value="GLYCOSYLTRANSFERASE 2-LIKE DOMAIN-CONTAINING PROTEIN"/>
    <property type="match status" value="1"/>
</dbReference>